<dbReference type="Proteomes" id="UP001597218">
    <property type="component" value="Unassembled WGS sequence"/>
</dbReference>
<protein>
    <recommendedName>
        <fullName evidence="7 8">Cell division protein FtsL</fullName>
    </recommendedName>
</protein>
<dbReference type="EMBL" id="JBHUGI010000032">
    <property type="protein sequence ID" value="MFD1928965.1"/>
    <property type="molecule type" value="Genomic_DNA"/>
</dbReference>
<sequence length="123" mass="14322">MALEQRRIVSSYIREQEIHDIPQQQQQKQPLRKRVSSGEKLIFVLFSTILVLFSSMILHTQAQINDVNREVQVLDRSIMETKKENADLAIEVKEKSTYERVWEKAKELGLDLDKNNVKVVSGQ</sequence>
<dbReference type="NCBIfam" id="TIGR02209">
    <property type="entry name" value="ftsL_broad"/>
    <property type="match status" value="1"/>
</dbReference>
<feature type="transmembrane region" description="Helical" evidence="7">
    <location>
        <begin position="41"/>
        <end position="59"/>
    </location>
</feature>
<evidence type="ECO:0000313" key="10">
    <source>
        <dbReference type="Proteomes" id="UP001597218"/>
    </source>
</evidence>
<evidence type="ECO:0000256" key="2">
    <source>
        <dbReference type="ARBA" id="ARBA00022618"/>
    </source>
</evidence>
<dbReference type="RefSeq" id="WP_381538693.1">
    <property type="nucleotide sequence ID" value="NZ_JBHUGI010000032.1"/>
</dbReference>
<reference evidence="10" key="1">
    <citation type="journal article" date="2019" name="Int. J. Syst. Evol. Microbiol.">
        <title>The Global Catalogue of Microorganisms (GCM) 10K type strain sequencing project: providing services to taxonomists for standard genome sequencing and annotation.</title>
        <authorList>
            <consortium name="The Broad Institute Genomics Platform"/>
            <consortium name="The Broad Institute Genome Sequencing Center for Infectious Disease"/>
            <person name="Wu L."/>
            <person name="Ma J."/>
        </authorList>
    </citation>
    <scope>NUCLEOTIDE SEQUENCE [LARGE SCALE GENOMIC DNA]</scope>
    <source>
        <strain evidence="10">CGMCC 4.7177</strain>
    </source>
</reference>
<evidence type="ECO:0000256" key="5">
    <source>
        <dbReference type="ARBA" id="ARBA00023136"/>
    </source>
</evidence>
<evidence type="ECO:0000256" key="6">
    <source>
        <dbReference type="ARBA" id="ARBA00023306"/>
    </source>
</evidence>
<comment type="subcellular location">
    <subcellularLocation>
        <location evidence="7">Cell membrane</location>
        <topology evidence="7">Single-pass type II membrane protein</topology>
    </subcellularLocation>
    <text evidence="7">Localizes to the division septum where it forms a ring structure.</text>
</comment>
<organism evidence="9 10">
    <name type="scientific">Sporosarcina siberiensis</name>
    <dbReference type="NCBI Taxonomy" id="1365606"/>
    <lineage>
        <taxon>Bacteria</taxon>
        <taxon>Bacillati</taxon>
        <taxon>Bacillota</taxon>
        <taxon>Bacilli</taxon>
        <taxon>Bacillales</taxon>
        <taxon>Caryophanaceae</taxon>
        <taxon>Sporosarcina</taxon>
    </lineage>
</organism>
<evidence type="ECO:0000256" key="8">
    <source>
        <dbReference type="NCBIfam" id="TIGR02209"/>
    </source>
</evidence>
<dbReference type="HAMAP" id="MF_00910">
    <property type="entry name" value="FtsL"/>
    <property type="match status" value="1"/>
</dbReference>
<evidence type="ECO:0000256" key="3">
    <source>
        <dbReference type="ARBA" id="ARBA00022692"/>
    </source>
</evidence>
<gene>
    <name evidence="7 9" type="primary">ftsL</name>
    <name evidence="9" type="ORF">ACFSFY_13060</name>
</gene>
<evidence type="ECO:0000256" key="7">
    <source>
        <dbReference type="HAMAP-Rule" id="MF_00910"/>
    </source>
</evidence>
<dbReference type="InterPro" id="IPR007060">
    <property type="entry name" value="FtsL/DivIC"/>
</dbReference>
<keyword evidence="1 7" id="KW-1003">Cell membrane</keyword>
<evidence type="ECO:0000313" key="9">
    <source>
        <dbReference type="EMBL" id="MFD1928965.1"/>
    </source>
</evidence>
<keyword evidence="6 7" id="KW-0131">Cell cycle</keyword>
<evidence type="ECO:0000256" key="1">
    <source>
        <dbReference type="ARBA" id="ARBA00022475"/>
    </source>
</evidence>
<dbReference type="Pfam" id="PF04977">
    <property type="entry name" value="DivIC"/>
    <property type="match status" value="1"/>
</dbReference>
<dbReference type="GO" id="GO:0051301">
    <property type="term" value="P:cell division"/>
    <property type="evidence" value="ECO:0007669"/>
    <property type="project" value="UniProtKB-KW"/>
</dbReference>
<keyword evidence="2 7" id="KW-0132">Cell division</keyword>
<comment type="caution">
    <text evidence="9">The sequence shown here is derived from an EMBL/GenBank/DDBJ whole genome shotgun (WGS) entry which is preliminary data.</text>
</comment>
<keyword evidence="4 7" id="KW-1133">Transmembrane helix</keyword>
<accession>A0ABW4SIY4</accession>
<keyword evidence="3 7" id="KW-0812">Transmembrane</keyword>
<keyword evidence="10" id="KW-1185">Reference proteome</keyword>
<comment type="function">
    <text evidence="7">Essential cell division protein.</text>
</comment>
<evidence type="ECO:0000256" key="4">
    <source>
        <dbReference type="ARBA" id="ARBA00022989"/>
    </source>
</evidence>
<name>A0ABW4SIY4_9BACL</name>
<comment type="similarity">
    <text evidence="7">Belongs to the FtsL family.</text>
</comment>
<dbReference type="InterPro" id="IPR011922">
    <property type="entry name" value="Cell_div_FtsL"/>
</dbReference>
<keyword evidence="5 7" id="KW-0472">Membrane</keyword>
<proteinExistence type="inferred from homology"/>